<protein>
    <recommendedName>
        <fullName evidence="4">Apple domain-containing protein</fullName>
    </recommendedName>
</protein>
<feature type="signal peptide" evidence="1">
    <location>
        <begin position="1"/>
        <end position="20"/>
    </location>
</feature>
<reference evidence="2" key="1">
    <citation type="journal article" date="2020" name="Stud. Mycol.">
        <title>101 Dothideomycetes genomes: a test case for predicting lifestyles and emergence of pathogens.</title>
        <authorList>
            <person name="Haridas S."/>
            <person name="Albert R."/>
            <person name="Binder M."/>
            <person name="Bloem J."/>
            <person name="Labutti K."/>
            <person name="Salamov A."/>
            <person name="Andreopoulos B."/>
            <person name="Baker S."/>
            <person name="Barry K."/>
            <person name="Bills G."/>
            <person name="Bluhm B."/>
            <person name="Cannon C."/>
            <person name="Castanera R."/>
            <person name="Culley D."/>
            <person name="Daum C."/>
            <person name="Ezra D."/>
            <person name="Gonzalez J."/>
            <person name="Henrissat B."/>
            <person name="Kuo A."/>
            <person name="Liang C."/>
            <person name="Lipzen A."/>
            <person name="Lutzoni F."/>
            <person name="Magnuson J."/>
            <person name="Mondo S."/>
            <person name="Nolan M."/>
            <person name="Ohm R."/>
            <person name="Pangilinan J."/>
            <person name="Park H.-J."/>
            <person name="Ramirez L."/>
            <person name="Alfaro M."/>
            <person name="Sun H."/>
            <person name="Tritt A."/>
            <person name="Yoshinaga Y."/>
            <person name="Zwiers L.-H."/>
            <person name="Turgeon B."/>
            <person name="Goodwin S."/>
            <person name="Spatafora J."/>
            <person name="Crous P."/>
            <person name="Grigoriev I."/>
        </authorList>
    </citation>
    <scope>NUCLEOTIDE SEQUENCE</scope>
    <source>
        <strain evidence="2">CBS 113389</strain>
    </source>
</reference>
<gene>
    <name evidence="2" type="ORF">BDY17DRAFT_305384</name>
</gene>
<dbReference type="EMBL" id="MU001642">
    <property type="protein sequence ID" value="KAF2479320.1"/>
    <property type="molecule type" value="Genomic_DNA"/>
</dbReference>
<organism evidence="2 3">
    <name type="scientific">Neohortaea acidophila</name>
    <dbReference type="NCBI Taxonomy" id="245834"/>
    <lineage>
        <taxon>Eukaryota</taxon>
        <taxon>Fungi</taxon>
        <taxon>Dikarya</taxon>
        <taxon>Ascomycota</taxon>
        <taxon>Pezizomycotina</taxon>
        <taxon>Dothideomycetes</taxon>
        <taxon>Dothideomycetidae</taxon>
        <taxon>Mycosphaerellales</taxon>
        <taxon>Teratosphaeriaceae</taxon>
        <taxon>Neohortaea</taxon>
    </lineage>
</organism>
<evidence type="ECO:0000313" key="3">
    <source>
        <dbReference type="Proteomes" id="UP000799767"/>
    </source>
</evidence>
<keyword evidence="1" id="KW-0732">Signal</keyword>
<dbReference type="RefSeq" id="XP_033585890.1">
    <property type="nucleotide sequence ID" value="XM_033734858.1"/>
</dbReference>
<sequence length="301" mass="30716">MHSSISALAFAGMIGSIVSASPLEARGATSKQCYTLLGTRSVGNVPTYVTTISTQCTVTSHFSTSQTVILYPQTGTITITTTPTLSTVSTSTVPVPTSWFAVQDSLSGASYDGTGGSDPIVSKRALDVAAKVTKSYPEQVTCTAYVPSRICSTLRTTSTSTATITPKKIYSTVTSTTTSTTYTSSTTVYAACATNNFVDTVASGPEGPGIGGIALQGGGAFTDDVTAVVNSAYNCCVFGLGVPFAAAVFAWDETTGNCFVAGNSNTCPAGGQNNNFAQVQTQSSVQYVAGNLPCGAITEAD</sequence>
<evidence type="ECO:0000256" key="1">
    <source>
        <dbReference type="SAM" id="SignalP"/>
    </source>
</evidence>
<dbReference type="Proteomes" id="UP000799767">
    <property type="component" value="Unassembled WGS sequence"/>
</dbReference>
<accession>A0A6A6PH54</accession>
<feature type="chain" id="PRO_5025417025" description="Apple domain-containing protein" evidence="1">
    <location>
        <begin position="21"/>
        <end position="301"/>
    </location>
</feature>
<keyword evidence="3" id="KW-1185">Reference proteome</keyword>
<dbReference type="AlphaFoldDB" id="A0A6A6PH54"/>
<proteinExistence type="predicted"/>
<dbReference type="GeneID" id="54475860"/>
<name>A0A6A6PH54_9PEZI</name>
<evidence type="ECO:0008006" key="4">
    <source>
        <dbReference type="Google" id="ProtNLM"/>
    </source>
</evidence>
<evidence type="ECO:0000313" key="2">
    <source>
        <dbReference type="EMBL" id="KAF2479320.1"/>
    </source>
</evidence>